<dbReference type="Pfam" id="PF21797">
    <property type="entry name" value="CycT2-like_C"/>
    <property type="match status" value="1"/>
</dbReference>
<organism evidence="4 5">
    <name type="scientific">Pristionchus pacificus</name>
    <name type="common">Parasitic nematode worm</name>
    <dbReference type="NCBI Taxonomy" id="54126"/>
    <lineage>
        <taxon>Eukaryota</taxon>
        <taxon>Metazoa</taxon>
        <taxon>Ecdysozoa</taxon>
        <taxon>Nematoda</taxon>
        <taxon>Chromadorea</taxon>
        <taxon>Rhabditida</taxon>
        <taxon>Rhabditina</taxon>
        <taxon>Diplogasteromorpha</taxon>
        <taxon>Diplogasteroidea</taxon>
        <taxon>Neodiplogasteridae</taxon>
        <taxon>Pristionchus</taxon>
    </lineage>
</organism>
<accession>A0A8R1YFU0</accession>
<dbReference type="AlphaFoldDB" id="A0A2A6CAP5"/>
<evidence type="ECO:0000313" key="5">
    <source>
        <dbReference type="Proteomes" id="UP000005239"/>
    </source>
</evidence>
<feature type="region of interest" description="Disordered" evidence="3">
    <location>
        <begin position="31"/>
        <end position="71"/>
    </location>
</feature>
<dbReference type="GO" id="GO:0005634">
    <property type="term" value="C:nucleus"/>
    <property type="evidence" value="ECO:0000318"/>
    <property type="project" value="GO_Central"/>
</dbReference>
<dbReference type="Gene3D" id="1.10.472.10">
    <property type="entry name" value="Cyclin-like"/>
    <property type="match status" value="2"/>
</dbReference>
<gene>
    <name evidence="4" type="primary">WBGene00111974</name>
</gene>
<dbReference type="CDD" id="cd20533">
    <property type="entry name" value="CYCLIN_CCNL_rpt2"/>
    <property type="match status" value="1"/>
</dbReference>
<dbReference type="GO" id="GO:0016538">
    <property type="term" value="F:cyclin-dependent protein serine/threonine kinase regulator activity"/>
    <property type="evidence" value="ECO:0000318"/>
    <property type="project" value="GO_Central"/>
</dbReference>
<dbReference type="FunFam" id="1.10.472.10:FF:000315">
    <property type="entry name" value="RNA polymerase II holoenzyme cyclin-like subunit"/>
    <property type="match status" value="1"/>
</dbReference>
<evidence type="ECO:0000256" key="1">
    <source>
        <dbReference type="ARBA" id="ARBA00023127"/>
    </source>
</evidence>
<evidence type="ECO:0000256" key="2">
    <source>
        <dbReference type="RuleBase" id="RU000383"/>
    </source>
</evidence>
<evidence type="ECO:0000313" key="4">
    <source>
        <dbReference type="EnsemblMetazoa" id="PPA22420.1"/>
    </source>
</evidence>
<reference evidence="4" key="2">
    <citation type="submission" date="2022-06" db="UniProtKB">
        <authorList>
            <consortium name="EnsemblMetazoa"/>
        </authorList>
    </citation>
    <scope>IDENTIFICATION</scope>
    <source>
        <strain evidence="4">PS312</strain>
    </source>
</reference>
<proteinExistence type="inferred from homology"/>
<dbReference type="GO" id="GO:0045138">
    <property type="term" value="P:nematode male tail tip morphogenesis"/>
    <property type="evidence" value="ECO:0007669"/>
    <property type="project" value="EnsemblMetazoa"/>
</dbReference>
<name>A0A2A6CAP5_PRIPA</name>
<dbReference type="PIRSF" id="PIRSF036580">
    <property type="entry name" value="Cyclin_L"/>
    <property type="match status" value="1"/>
</dbReference>
<dbReference type="EnsemblMetazoa" id="PPA22420.1">
    <property type="protein sequence ID" value="PPA22420.1"/>
    <property type="gene ID" value="WBGene00111974"/>
</dbReference>
<keyword evidence="5" id="KW-1185">Reference proteome</keyword>
<reference evidence="5" key="1">
    <citation type="journal article" date="2008" name="Nat. Genet.">
        <title>The Pristionchus pacificus genome provides a unique perspective on nematode lifestyle and parasitism.</title>
        <authorList>
            <person name="Dieterich C."/>
            <person name="Clifton S.W."/>
            <person name="Schuster L.N."/>
            <person name="Chinwalla A."/>
            <person name="Delehaunty K."/>
            <person name="Dinkelacker I."/>
            <person name="Fulton L."/>
            <person name="Fulton R."/>
            <person name="Godfrey J."/>
            <person name="Minx P."/>
            <person name="Mitreva M."/>
            <person name="Roeseler W."/>
            <person name="Tian H."/>
            <person name="Witte H."/>
            <person name="Yang S.P."/>
            <person name="Wilson R.K."/>
            <person name="Sommer R.J."/>
        </authorList>
    </citation>
    <scope>NUCLEOTIDE SEQUENCE [LARGE SCALE GENOMIC DNA]</scope>
    <source>
        <strain evidence="5">PS312</strain>
    </source>
</reference>
<dbReference type="GO" id="GO:0006357">
    <property type="term" value="P:regulation of transcription by RNA polymerase II"/>
    <property type="evidence" value="ECO:0007669"/>
    <property type="project" value="InterPro"/>
</dbReference>
<dbReference type="InterPro" id="IPR036915">
    <property type="entry name" value="Cyclin-like_sf"/>
</dbReference>
<feature type="compositionally biased region" description="Basic and acidic residues" evidence="3">
    <location>
        <begin position="39"/>
        <end position="62"/>
    </location>
</feature>
<sequence length="506" mass="58987">FQPLCVWKTTMMTIQAKQKLIQEKMARMIKLSTPSGTKTSDDADGAKKEEIENDSTENKDIKPSSFGLRPKHSSVNINSDKWLLTMDEESQSRLENPPSIADGIDRATEEDLRYLGCELIQTGALLLKLPQTAAATGQIIFQRFYYSKSFAVHHFEHVVMACLYLASKIEEAIRRPRDIINVFHRLEQLHRLRRAGRLFTRPRHGRRSLIDGTDNVLRLGVPLLDHKYIQAKEMMKKTESKILIALGFVVHVKHPHKLIFSYIHTLNLSDRKDLVQKAWSYINDGLRTDMFLRYTPETIACACIFLAARTVEPPVALPSEPFHWFELFDASDRDVEAIAHMLVNLYNRKLPNWTALQAVVEKAHEAKMPKKDIEDEKKKAEEVAAKIIKEGKEKNGESNGKGDRRDRSRSRSYDRRRGNSPRGGRRRDDRDGRRDEKREKERDRRDKDRGRNGRDDGRRERRDEKKERRREERSVKEGPRMREGRDKETFSVFGKRPRDESPPRRR</sequence>
<dbReference type="InterPro" id="IPR006671">
    <property type="entry name" value="Cyclin_N"/>
</dbReference>
<dbReference type="InterPro" id="IPR013763">
    <property type="entry name" value="Cyclin-like_dom"/>
</dbReference>
<comment type="similarity">
    <text evidence="2">Belongs to the cyclin family.</text>
</comment>
<accession>A0A2A6CAP5</accession>
<protein>
    <submittedName>
        <fullName evidence="4">Cyl-1</fullName>
    </submittedName>
</protein>
<dbReference type="SUPFAM" id="SSF47954">
    <property type="entry name" value="Cyclin-like"/>
    <property type="match status" value="2"/>
</dbReference>
<dbReference type="CDD" id="cd20532">
    <property type="entry name" value="CYCLIN_CCNL_rpt1"/>
    <property type="match status" value="1"/>
</dbReference>
<dbReference type="Pfam" id="PF00134">
    <property type="entry name" value="Cyclin_N"/>
    <property type="match status" value="1"/>
</dbReference>
<keyword evidence="1 2" id="KW-0195">Cyclin</keyword>
<feature type="compositionally biased region" description="Basic and acidic residues" evidence="3">
    <location>
        <begin position="387"/>
        <end position="417"/>
    </location>
</feature>
<dbReference type="OrthoDB" id="10264655at2759"/>
<dbReference type="PANTHER" id="PTHR10026">
    <property type="entry name" value="CYCLIN"/>
    <property type="match status" value="1"/>
</dbReference>
<evidence type="ECO:0000256" key="3">
    <source>
        <dbReference type="SAM" id="MobiDB-lite"/>
    </source>
</evidence>
<feature type="compositionally biased region" description="Basic and acidic residues" evidence="3">
    <location>
        <begin position="426"/>
        <end position="489"/>
    </location>
</feature>
<feature type="compositionally biased region" description="Basic and acidic residues" evidence="3">
    <location>
        <begin position="496"/>
        <end position="506"/>
    </location>
</feature>
<dbReference type="Proteomes" id="UP000005239">
    <property type="component" value="Unassembled WGS sequence"/>
</dbReference>
<dbReference type="InterPro" id="IPR043198">
    <property type="entry name" value="Cyclin/Ssn8"/>
</dbReference>
<feature type="region of interest" description="Disordered" evidence="3">
    <location>
        <begin position="387"/>
        <end position="506"/>
    </location>
</feature>
<dbReference type="SMART" id="SM00385">
    <property type="entry name" value="CYCLIN"/>
    <property type="match status" value="2"/>
</dbReference>